<protein>
    <recommendedName>
        <fullName evidence="3">M23ase beta-sheet core domain-containing protein</fullName>
    </recommendedName>
</protein>
<evidence type="ECO:0000259" key="3">
    <source>
        <dbReference type="Pfam" id="PF01551"/>
    </source>
</evidence>
<accession>A0A2H0UZ49</accession>
<feature type="domain" description="M23ase beta-sheet core" evidence="3">
    <location>
        <begin position="69"/>
        <end position="153"/>
    </location>
</feature>
<dbReference type="AlphaFoldDB" id="A0A2H0UZ49"/>
<dbReference type="Proteomes" id="UP000228510">
    <property type="component" value="Unassembled WGS sequence"/>
</dbReference>
<dbReference type="CDD" id="cd12797">
    <property type="entry name" value="M23_peptidase"/>
    <property type="match status" value="1"/>
</dbReference>
<feature type="binding site" evidence="2">
    <location>
        <position position="60"/>
    </location>
    <ligand>
        <name>Zn(2+)</name>
        <dbReference type="ChEBI" id="CHEBI:29105"/>
    </ligand>
</feature>
<organism evidence="4 5">
    <name type="scientific">Candidatus Falkowbacteria bacterium CG10_big_fil_rev_8_21_14_0_10_44_15</name>
    <dbReference type="NCBI Taxonomy" id="1974569"/>
    <lineage>
        <taxon>Bacteria</taxon>
        <taxon>Candidatus Falkowiibacteriota</taxon>
    </lineage>
</organism>
<sequence length="201" mass="21974">MKEMKNVMEFVSTLGLLIIAHEGWAIPNLKLPFPNGETWSITTGYGGSAYHSGHDYYAIDFNLPGDSDLNKQILAVASGNVIFADWKDEYGWTVDIDHGSGYTSRYAHLNEKPVVSGSVNQGQEIGKCGMSGGTSTGPHLHFVLYYNGQSVKPEPMSGYTNFLEGGSYTSDNYFNPASLVALRSDFNSPSSDDWTTGYDTQ</sequence>
<dbReference type="Gene3D" id="2.70.70.10">
    <property type="entry name" value="Glucose Permease (Domain IIA)"/>
    <property type="match status" value="1"/>
</dbReference>
<dbReference type="InterPro" id="IPR050570">
    <property type="entry name" value="Cell_wall_metabolism_enzyme"/>
</dbReference>
<comment type="caution">
    <text evidence="4">The sequence shown here is derived from an EMBL/GenBank/DDBJ whole genome shotgun (WGS) entry which is preliminary data.</text>
</comment>
<evidence type="ECO:0000256" key="1">
    <source>
        <dbReference type="PIRSR" id="PIRSR600841-1"/>
    </source>
</evidence>
<dbReference type="EMBL" id="PFAT01000044">
    <property type="protein sequence ID" value="PIR92111.1"/>
    <property type="molecule type" value="Genomic_DNA"/>
</dbReference>
<feature type="active site" description="Proton donor/acceptor" evidence="1">
    <location>
        <position position="139"/>
    </location>
</feature>
<dbReference type="GO" id="GO:0004222">
    <property type="term" value="F:metalloendopeptidase activity"/>
    <property type="evidence" value="ECO:0007669"/>
    <property type="project" value="InterPro"/>
</dbReference>
<dbReference type="InterPro" id="IPR011055">
    <property type="entry name" value="Dup_hybrid_motif"/>
</dbReference>
<dbReference type="InterPro" id="IPR016047">
    <property type="entry name" value="M23ase_b-sheet_dom"/>
</dbReference>
<evidence type="ECO:0000313" key="5">
    <source>
        <dbReference type="Proteomes" id="UP000228510"/>
    </source>
</evidence>
<dbReference type="InterPro" id="IPR000841">
    <property type="entry name" value="Pept_M23A_Blytic"/>
</dbReference>
<keyword evidence="2" id="KW-0862">Zinc</keyword>
<evidence type="ECO:0000256" key="2">
    <source>
        <dbReference type="PIRSR" id="PIRSR600841-2"/>
    </source>
</evidence>
<dbReference type="SUPFAM" id="SSF51261">
    <property type="entry name" value="Duplicated hybrid motif"/>
    <property type="match status" value="1"/>
</dbReference>
<feature type="active site" description="Proton donor/acceptor" evidence="1">
    <location>
        <position position="108"/>
    </location>
</feature>
<proteinExistence type="predicted"/>
<dbReference type="Pfam" id="PF01551">
    <property type="entry name" value="Peptidase_M23"/>
    <property type="match status" value="1"/>
</dbReference>
<feature type="non-terminal residue" evidence="4">
    <location>
        <position position="201"/>
    </location>
</feature>
<name>A0A2H0UZ49_9BACT</name>
<dbReference type="PANTHER" id="PTHR21666:SF270">
    <property type="entry name" value="MUREIN HYDROLASE ACTIVATOR ENVC"/>
    <property type="match status" value="1"/>
</dbReference>
<gene>
    <name evidence="4" type="ORF">COU01_03555</name>
</gene>
<dbReference type="PRINTS" id="PR00933">
    <property type="entry name" value="BLYTICPTASE"/>
</dbReference>
<dbReference type="GO" id="GO:0046872">
    <property type="term" value="F:metal ion binding"/>
    <property type="evidence" value="ECO:0007669"/>
    <property type="project" value="UniProtKB-KW"/>
</dbReference>
<keyword evidence="2" id="KW-0479">Metal-binding</keyword>
<comment type="cofactor">
    <cofactor evidence="2">
        <name>Zn(2+)</name>
        <dbReference type="ChEBI" id="CHEBI:29105"/>
    </cofactor>
    <text evidence="2">Binds 1 zinc ion per subunit.</text>
</comment>
<dbReference type="PANTHER" id="PTHR21666">
    <property type="entry name" value="PEPTIDASE-RELATED"/>
    <property type="match status" value="1"/>
</dbReference>
<dbReference type="GO" id="GO:0006508">
    <property type="term" value="P:proteolysis"/>
    <property type="evidence" value="ECO:0007669"/>
    <property type="project" value="InterPro"/>
</dbReference>
<feature type="binding site" evidence="2">
    <location>
        <position position="141"/>
    </location>
    <ligand>
        <name>Zn(2+)</name>
        <dbReference type="ChEBI" id="CHEBI:29105"/>
    </ligand>
</feature>
<evidence type="ECO:0000313" key="4">
    <source>
        <dbReference type="EMBL" id="PIR92111.1"/>
    </source>
</evidence>
<reference evidence="5" key="1">
    <citation type="submission" date="2017-09" db="EMBL/GenBank/DDBJ databases">
        <title>Depth-based differentiation of microbial function through sediment-hosted aquifers and enrichment of novel symbionts in the deep terrestrial subsurface.</title>
        <authorList>
            <person name="Probst A.J."/>
            <person name="Ladd B."/>
            <person name="Jarett J.K."/>
            <person name="Geller-Mcgrath D.E."/>
            <person name="Sieber C.M.K."/>
            <person name="Emerson J.B."/>
            <person name="Anantharaman K."/>
            <person name="Thomas B.C."/>
            <person name="Malmstrom R."/>
            <person name="Stieglmeier M."/>
            <person name="Klingl A."/>
            <person name="Woyke T."/>
            <person name="Ryan C.M."/>
            <person name="Banfield J.F."/>
        </authorList>
    </citation>
    <scope>NUCLEOTIDE SEQUENCE [LARGE SCALE GENOMIC DNA]</scope>
</reference>